<dbReference type="PANTHER" id="PTHR47901">
    <property type="entry name" value="CASPASE RECRUITMENT DOMAIN-CONTAINING PROTEIN 18"/>
    <property type="match status" value="1"/>
</dbReference>
<evidence type="ECO:0000256" key="2">
    <source>
        <dbReference type="PIRSR" id="PIRSR038001-1"/>
    </source>
</evidence>
<comment type="similarity">
    <text evidence="1 3">Belongs to the peptidase C14A family.</text>
</comment>
<evidence type="ECO:0000256" key="1">
    <source>
        <dbReference type="ARBA" id="ARBA00010134"/>
    </source>
</evidence>
<dbReference type="InterPro" id="IPR011600">
    <property type="entry name" value="Pept_C14_caspase"/>
</dbReference>
<dbReference type="MEROPS" id="C14.019"/>
<dbReference type="GO" id="GO:0016540">
    <property type="term" value="P:protein autoprocessing"/>
    <property type="evidence" value="ECO:0007669"/>
    <property type="project" value="EnsemblMetazoa"/>
</dbReference>
<dbReference type="OrthoDB" id="6097640at2759"/>
<evidence type="ECO:0000313" key="8">
    <source>
        <dbReference type="Proteomes" id="UP000008711"/>
    </source>
</evidence>
<dbReference type="GO" id="GO:0007516">
    <property type="term" value="P:hemocyte development"/>
    <property type="evidence" value="ECO:0007669"/>
    <property type="project" value="EnsemblMetazoa"/>
</dbReference>
<dbReference type="GO" id="GO:0008285">
    <property type="term" value="P:negative regulation of cell population proliferation"/>
    <property type="evidence" value="ECO:0007669"/>
    <property type="project" value="EnsemblMetazoa"/>
</dbReference>
<dbReference type="PROSITE" id="PS50208">
    <property type="entry name" value="CASPASE_P20"/>
    <property type="match status" value="1"/>
</dbReference>
<evidence type="ECO:0000256" key="4">
    <source>
        <dbReference type="SAM" id="MobiDB-lite"/>
    </source>
</evidence>
<dbReference type="PANTHER" id="PTHR47901:SF3">
    <property type="entry name" value="CASPASE-1"/>
    <property type="match status" value="1"/>
</dbReference>
<evidence type="ECO:0000259" key="5">
    <source>
        <dbReference type="PROSITE" id="PS50207"/>
    </source>
</evidence>
<feature type="active site" evidence="2">
    <location>
        <position position="271"/>
    </location>
</feature>
<dbReference type="FunFam" id="1.10.533.10:FF:000114">
    <property type="entry name" value="Caspase Dronc"/>
    <property type="match status" value="1"/>
</dbReference>
<feature type="active site" evidence="2">
    <location>
        <position position="318"/>
    </location>
</feature>
<dbReference type="GO" id="GO:0008258">
    <property type="term" value="P:head involution"/>
    <property type="evidence" value="ECO:0007669"/>
    <property type="project" value="EnsemblMetazoa"/>
</dbReference>
<protein>
    <recommendedName>
        <fullName evidence="9">Caspase Dronc</fullName>
    </recommendedName>
</protein>
<dbReference type="GO" id="GO:0045476">
    <property type="term" value="P:nurse cell apoptotic process"/>
    <property type="evidence" value="ECO:0007669"/>
    <property type="project" value="EnsemblMetazoa"/>
</dbReference>
<dbReference type="GO" id="GO:0008340">
    <property type="term" value="P:determination of adult lifespan"/>
    <property type="evidence" value="ECO:0007669"/>
    <property type="project" value="EnsemblMetazoa"/>
</dbReference>
<dbReference type="HOGENOM" id="CLU_036904_5_2_1"/>
<feature type="domain" description="Caspase family p10" evidence="5">
    <location>
        <begin position="357"/>
        <end position="445"/>
    </location>
</feature>
<evidence type="ECO:0008006" key="9">
    <source>
        <dbReference type="Google" id="ProtNLM"/>
    </source>
</evidence>
<dbReference type="CDD" id="cd01671">
    <property type="entry name" value="CARD"/>
    <property type="match status" value="1"/>
</dbReference>
<dbReference type="GO" id="GO:0007417">
    <property type="term" value="P:central nervous system development"/>
    <property type="evidence" value="ECO:0007669"/>
    <property type="project" value="EnsemblMetazoa"/>
</dbReference>
<dbReference type="SUPFAM" id="SSF47986">
    <property type="entry name" value="DEATH domain"/>
    <property type="match status" value="1"/>
</dbReference>
<dbReference type="InterPro" id="IPR002138">
    <property type="entry name" value="Pept_C14_p10"/>
</dbReference>
<dbReference type="InterPro" id="IPR001309">
    <property type="entry name" value="Pept_C14_p20"/>
</dbReference>
<dbReference type="SMART" id="SM00115">
    <property type="entry name" value="CASc"/>
    <property type="match status" value="1"/>
</dbReference>
<keyword evidence="8" id="KW-1185">Reference proteome</keyword>
<dbReference type="InterPro" id="IPR011029">
    <property type="entry name" value="DEATH-like_dom_sf"/>
</dbReference>
<dbReference type="InterPro" id="IPR029030">
    <property type="entry name" value="Caspase-like_dom_sf"/>
</dbReference>
<dbReference type="GO" id="GO:0004197">
    <property type="term" value="F:cysteine-type endopeptidase activity"/>
    <property type="evidence" value="ECO:0007669"/>
    <property type="project" value="EnsemblMetazoa"/>
</dbReference>
<proteinExistence type="inferred from homology"/>
<reference evidence="7 8" key="2">
    <citation type="journal article" date="2008" name="Bioinformatics">
        <title>Assembly reconciliation.</title>
        <authorList>
            <person name="Zimin A.V."/>
            <person name="Smith D.R."/>
            <person name="Sutton G."/>
            <person name="Yorke J.A."/>
        </authorList>
    </citation>
    <scope>NUCLEOTIDE SEQUENCE [LARGE SCALE GENOMIC DNA]</scope>
    <source>
        <strain evidence="7 8">TSC#14021-0224.01</strain>
    </source>
</reference>
<dbReference type="InterPro" id="IPR033139">
    <property type="entry name" value="Caspase_cys_AS"/>
</dbReference>
<dbReference type="GO" id="GO:0005886">
    <property type="term" value="C:plasma membrane"/>
    <property type="evidence" value="ECO:0007669"/>
    <property type="project" value="EnsemblMetazoa"/>
</dbReference>
<evidence type="ECO:0000259" key="6">
    <source>
        <dbReference type="PROSITE" id="PS50208"/>
    </source>
</evidence>
<dbReference type="GO" id="GO:0007291">
    <property type="term" value="P:sperm individualization"/>
    <property type="evidence" value="ECO:0007669"/>
    <property type="project" value="EnsemblMetazoa"/>
</dbReference>
<dbReference type="GO" id="GO:0072557">
    <property type="term" value="C:IPAF inflammasome complex"/>
    <property type="evidence" value="ECO:0007669"/>
    <property type="project" value="TreeGrafter"/>
</dbReference>
<feature type="region of interest" description="Disordered" evidence="4">
    <location>
        <begin position="112"/>
        <end position="149"/>
    </location>
</feature>
<dbReference type="AlphaFoldDB" id="B3NGP2"/>
<dbReference type="PRINTS" id="PR00376">
    <property type="entry name" value="IL1BCENZYME"/>
</dbReference>
<gene>
    <name evidence="7" type="primary">Dere\GG15422</name>
    <name evidence="7" type="synonym">dere_GLEANR_15499</name>
    <name evidence="7" type="synonym">GG15422</name>
    <name evidence="7" type="ORF">Dere_GG15422</name>
</gene>
<dbReference type="GO" id="GO:0097194">
    <property type="term" value="P:execution phase of apoptosis"/>
    <property type="evidence" value="ECO:0007669"/>
    <property type="project" value="EnsemblMetazoa"/>
</dbReference>
<dbReference type="PROSITE" id="PS01122">
    <property type="entry name" value="CASPASE_CYS"/>
    <property type="match status" value="1"/>
</dbReference>
<dbReference type="GO" id="GO:0043293">
    <property type="term" value="C:apoptosome"/>
    <property type="evidence" value="ECO:0007669"/>
    <property type="project" value="EnsemblMetazoa"/>
</dbReference>
<dbReference type="PIRSF" id="PIRSF038001">
    <property type="entry name" value="Caspase_ICE"/>
    <property type="match status" value="1"/>
</dbReference>
<dbReference type="GO" id="GO:0035070">
    <property type="term" value="P:salivary gland histolysis"/>
    <property type="evidence" value="ECO:0007669"/>
    <property type="project" value="EnsemblMetazoa"/>
</dbReference>
<dbReference type="CDD" id="cd00032">
    <property type="entry name" value="CASc"/>
    <property type="match status" value="1"/>
</dbReference>
<dbReference type="Pfam" id="PF00656">
    <property type="entry name" value="Peptidase_C14"/>
    <property type="match status" value="1"/>
</dbReference>
<dbReference type="GO" id="GO:0016322">
    <property type="term" value="P:neuron remodeling"/>
    <property type="evidence" value="ECO:0007669"/>
    <property type="project" value="EnsemblMetazoa"/>
</dbReference>
<sequence>MEPTEREIGMPKRHREHIRKNLDFLVEKTNYGLLAKECVLLGILSVQMLRNTEDLNGEIFNMDDKDVRLERHRRLFLKITQRGPTAYNQLIDALRKAKCQEAALLLESVDESGSRPPYISLSKRNSSRKSADIVDTRSPQDCEGASVSKIRNDPLGPLTPYTGPIEGPQRVIKKSNKIYTDDVVGTYKMQSRSHRGVLLMVNIMDFPDPARERKGAEVDSNSLIHLFLELGFTIFPYGNLNQHQFFEILNKVTSSSYVQNTECFVMILMTHGNRVREMDKVEFCDGSVVDMQKIKNHFQANISPFLVHKPKVLIFPFCRGDSYDLGQPKNQYNPTEPMYTLQPEELPDAQTEGISSLSTNVPTLADTLVCYANTPGYVTHRDPDMGSWYIQKFCEVMAEHAHDTSLEDILKKTHASVGNRRTKKGSMQTGAFDNLGFNKKLYFNPGFYIE</sequence>
<dbReference type="SUPFAM" id="SSF52129">
    <property type="entry name" value="Caspase-like"/>
    <property type="match status" value="1"/>
</dbReference>
<dbReference type="GO" id="GO:0022416">
    <property type="term" value="P:chaeta development"/>
    <property type="evidence" value="ECO:0007669"/>
    <property type="project" value="EnsemblMetazoa"/>
</dbReference>
<name>B3NGP2_DROER</name>
<dbReference type="InterPro" id="IPR015917">
    <property type="entry name" value="Pept_C14A"/>
</dbReference>
<feature type="compositionally biased region" description="Basic and acidic residues" evidence="4">
    <location>
        <begin position="129"/>
        <end position="140"/>
    </location>
</feature>
<dbReference type="GO" id="GO:0005634">
    <property type="term" value="C:nucleus"/>
    <property type="evidence" value="ECO:0007669"/>
    <property type="project" value="EnsemblMetazoa"/>
</dbReference>
<dbReference type="GO" id="GO:0097300">
    <property type="term" value="P:programmed necrotic cell death"/>
    <property type="evidence" value="ECO:0007669"/>
    <property type="project" value="EnsemblMetazoa"/>
</dbReference>
<dbReference type="PROSITE" id="PS50207">
    <property type="entry name" value="CASPASE_P10"/>
    <property type="match status" value="1"/>
</dbReference>
<dbReference type="GO" id="GO:0048813">
    <property type="term" value="P:dendrite morphogenesis"/>
    <property type="evidence" value="ECO:0007669"/>
    <property type="project" value="EnsemblMetazoa"/>
</dbReference>
<dbReference type="GO" id="GO:0042803">
    <property type="term" value="F:protein homodimerization activity"/>
    <property type="evidence" value="ECO:0007669"/>
    <property type="project" value="EnsemblMetazoa"/>
</dbReference>
<dbReference type="GO" id="GO:0035006">
    <property type="term" value="P:melanization defense response"/>
    <property type="evidence" value="ECO:0007669"/>
    <property type="project" value="EnsemblMetazoa"/>
</dbReference>
<dbReference type="eggNOG" id="KOG3573">
    <property type="taxonomic scope" value="Eukaryota"/>
</dbReference>
<dbReference type="Gene3D" id="1.10.533.10">
    <property type="entry name" value="Death Domain, Fas"/>
    <property type="match status" value="1"/>
</dbReference>
<dbReference type="EMBL" id="CH954178">
    <property type="protein sequence ID" value="EDV51278.2"/>
    <property type="molecule type" value="Genomic_DNA"/>
</dbReference>
<feature type="domain" description="Caspase family p20" evidence="6">
    <location>
        <begin position="194"/>
        <end position="322"/>
    </location>
</feature>
<dbReference type="GO" id="GO:0031638">
    <property type="term" value="P:zymogen activation"/>
    <property type="evidence" value="ECO:0007669"/>
    <property type="project" value="EnsemblMetazoa"/>
</dbReference>
<dbReference type="GO" id="GO:0046667">
    <property type="term" value="P:compound eye retinal cell programmed cell death"/>
    <property type="evidence" value="ECO:0007669"/>
    <property type="project" value="EnsemblMetazoa"/>
</dbReference>
<evidence type="ECO:0000313" key="7">
    <source>
        <dbReference type="EMBL" id="EDV51278.2"/>
    </source>
</evidence>
<dbReference type="Proteomes" id="UP000008711">
    <property type="component" value="Unassembled WGS sequence"/>
</dbReference>
<dbReference type="GO" id="GO:0035234">
    <property type="term" value="P:ectopic germ cell programmed cell death"/>
    <property type="evidence" value="ECO:0007669"/>
    <property type="project" value="EnsemblMetazoa"/>
</dbReference>
<dbReference type="GO" id="GO:0072559">
    <property type="term" value="C:NLRP3 inflammasome complex"/>
    <property type="evidence" value="ECO:0007669"/>
    <property type="project" value="TreeGrafter"/>
</dbReference>
<evidence type="ECO:0000256" key="3">
    <source>
        <dbReference type="RuleBase" id="RU003971"/>
    </source>
</evidence>
<dbReference type="Gene3D" id="3.40.50.1460">
    <property type="match status" value="1"/>
</dbReference>
<dbReference type="InterPro" id="IPR002398">
    <property type="entry name" value="Pept_C14"/>
</dbReference>
<reference evidence="7 8" key="1">
    <citation type="journal article" date="2007" name="Nature">
        <title>Evolution of genes and genomes on the Drosophila phylogeny.</title>
        <authorList>
            <consortium name="Drosophila 12 Genomes Consortium"/>
            <person name="Clark A.G."/>
            <person name="Eisen M.B."/>
            <person name="Smith D.R."/>
            <person name="Bergman C.M."/>
            <person name="Oliver B."/>
            <person name="Markow T.A."/>
            <person name="Kaufman T.C."/>
            <person name="Kellis M."/>
            <person name="Gelbart W."/>
            <person name="Iyer V.N."/>
            <person name="Pollard D.A."/>
            <person name="Sackton T.B."/>
            <person name="Larracuente A.M."/>
            <person name="Singh N.D."/>
            <person name="Abad J.P."/>
            <person name="Abt D.N."/>
            <person name="Adryan B."/>
            <person name="Aguade M."/>
            <person name="Akashi H."/>
            <person name="Anderson W.W."/>
            <person name="Aquadro C.F."/>
            <person name="Ardell D.H."/>
            <person name="Arguello R."/>
            <person name="Artieri C.G."/>
            <person name="Barbash D.A."/>
            <person name="Barker D."/>
            <person name="Barsanti P."/>
            <person name="Batterham P."/>
            <person name="Batzoglou S."/>
            <person name="Begun D."/>
            <person name="Bhutkar A."/>
            <person name="Blanco E."/>
            <person name="Bosak S.A."/>
            <person name="Bradley R.K."/>
            <person name="Brand A.D."/>
            <person name="Brent M.R."/>
            <person name="Brooks A.N."/>
            <person name="Brown R.H."/>
            <person name="Butlin R.K."/>
            <person name="Caggese C."/>
            <person name="Calvi B.R."/>
            <person name="Bernardo de Carvalho A."/>
            <person name="Caspi A."/>
            <person name="Castrezana S."/>
            <person name="Celniker S.E."/>
            <person name="Chang J.L."/>
            <person name="Chapple C."/>
            <person name="Chatterji S."/>
            <person name="Chinwalla A."/>
            <person name="Civetta A."/>
            <person name="Clifton S.W."/>
            <person name="Comeron J.M."/>
            <person name="Costello J.C."/>
            <person name="Coyne J.A."/>
            <person name="Daub J."/>
            <person name="David R.G."/>
            <person name="Delcher A.L."/>
            <person name="Delehaunty K."/>
            <person name="Do C.B."/>
            <person name="Ebling H."/>
            <person name="Edwards K."/>
            <person name="Eickbush T."/>
            <person name="Evans J.D."/>
            <person name="Filipski A."/>
            <person name="Findeiss S."/>
            <person name="Freyhult E."/>
            <person name="Fulton L."/>
            <person name="Fulton R."/>
            <person name="Garcia A.C."/>
            <person name="Gardiner A."/>
            <person name="Garfield D.A."/>
            <person name="Garvin B.E."/>
            <person name="Gibson G."/>
            <person name="Gilbert D."/>
            <person name="Gnerre S."/>
            <person name="Godfrey J."/>
            <person name="Good R."/>
            <person name="Gotea V."/>
            <person name="Gravely B."/>
            <person name="Greenberg A.J."/>
            <person name="Griffiths-Jones S."/>
            <person name="Gross S."/>
            <person name="Guigo R."/>
            <person name="Gustafson E.A."/>
            <person name="Haerty W."/>
            <person name="Hahn M.W."/>
            <person name="Halligan D.L."/>
            <person name="Halpern A.L."/>
            <person name="Halter G.M."/>
            <person name="Han M.V."/>
            <person name="Heger A."/>
            <person name="Hillier L."/>
            <person name="Hinrichs A.S."/>
            <person name="Holmes I."/>
            <person name="Hoskins R.A."/>
            <person name="Hubisz M.J."/>
            <person name="Hultmark D."/>
            <person name="Huntley M.A."/>
            <person name="Jaffe D.B."/>
            <person name="Jagadeeshan S."/>
            <person name="Jeck W.R."/>
            <person name="Johnson J."/>
            <person name="Jones C.D."/>
            <person name="Jordan W.C."/>
            <person name="Karpen G.H."/>
            <person name="Kataoka E."/>
            <person name="Keightley P.D."/>
            <person name="Kheradpour P."/>
            <person name="Kirkness E.F."/>
            <person name="Koerich L.B."/>
            <person name="Kristiansen K."/>
            <person name="Kudrna D."/>
            <person name="Kulathinal R.J."/>
            <person name="Kumar S."/>
            <person name="Kwok R."/>
            <person name="Lander E."/>
            <person name="Langley C.H."/>
            <person name="Lapoint R."/>
            <person name="Lazzaro B.P."/>
            <person name="Lee S.J."/>
            <person name="Levesque L."/>
            <person name="Li R."/>
            <person name="Lin C.F."/>
            <person name="Lin M.F."/>
            <person name="Lindblad-Toh K."/>
            <person name="Llopart A."/>
            <person name="Long M."/>
            <person name="Low L."/>
            <person name="Lozovsky E."/>
            <person name="Lu J."/>
            <person name="Luo M."/>
            <person name="Machado C.A."/>
            <person name="Makalowski W."/>
            <person name="Marzo M."/>
            <person name="Matsuda M."/>
            <person name="Matzkin L."/>
            <person name="McAllister B."/>
            <person name="McBride C.S."/>
            <person name="McKernan B."/>
            <person name="McKernan K."/>
            <person name="Mendez-Lago M."/>
            <person name="Minx P."/>
            <person name="Mollenhauer M.U."/>
            <person name="Montooth K."/>
            <person name="Mount S.M."/>
            <person name="Mu X."/>
            <person name="Myers E."/>
            <person name="Negre B."/>
            <person name="Newfeld S."/>
            <person name="Nielsen R."/>
            <person name="Noor M.A."/>
            <person name="O'Grady P."/>
            <person name="Pachter L."/>
            <person name="Papaceit M."/>
            <person name="Parisi M.J."/>
            <person name="Parisi M."/>
            <person name="Parts L."/>
            <person name="Pedersen J.S."/>
            <person name="Pesole G."/>
            <person name="Phillippy A.M."/>
            <person name="Ponting C.P."/>
            <person name="Pop M."/>
            <person name="Porcelli D."/>
            <person name="Powell J.R."/>
            <person name="Prohaska S."/>
            <person name="Pruitt K."/>
            <person name="Puig M."/>
            <person name="Quesneville H."/>
            <person name="Ram K.R."/>
            <person name="Rand D."/>
            <person name="Rasmussen M.D."/>
            <person name="Reed L.K."/>
            <person name="Reenan R."/>
            <person name="Reily A."/>
            <person name="Remington K.A."/>
            <person name="Rieger T.T."/>
            <person name="Ritchie M.G."/>
            <person name="Robin C."/>
            <person name="Rogers Y.H."/>
            <person name="Rohde C."/>
            <person name="Rozas J."/>
            <person name="Rubenfield M.J."/>
            <person name="Ruiz A."/>
            <person name="Russo S."/>
            <person name="Salzberg S.L."/>
            <person name="Sanchez-Gracia A."/>
            <person name="Saranga D.J."/>
            <person name="Sato H."/>
            <person name="Schaeffer S.W."/>
            <person name="Schatz M.C."/>
            <person name="Schlenke T."/>
            <person name="Schwartz R."/>
            <person name="Segarra C."/>
            <person name="Singh R.S."/>
            <person name="Sirot L."/>
            <person name="Sirota M."/>
            <person name="Sisneros N.B."/>
            <person name="Smith C.D."/>
            <person name="Smith T.F."/>
            <person name="Spieth J."/>
            <person name="Stage D.E."/>
            <person name="Stark A."/>
            <person name="Stephan W."/>
            <person name="Strausberg R.L."/>
            <person name="Strempel S."/>
            <person name="Sturgill D."/>
            <person name="Sutton G."/>
            <person name="Sutton G.G."/>
            <person name="Tao W."/>
            <person name="Teichmann S."/>
            <person name="Tobari Y.N."/>
            <person name="Tomimura Y."/>
            <person name="Tsolas J.M."/>
            <person name="Valente V.L."/>
            <person name="Venter E."/>
            <person name="Venter J.C."/>
            <person name="Vicario S."/>
            <person name="Vieira F.G."/>
            <person name="Vilella A.J."/>
            <person name="Villasante A."/>
            <person name="Walenz B."/>
            <person name="Wang J."/>
            <person name="Wasserman M."/>
            <person name="Watts T."/>
            <person name="Wilson D."/>
            <person name="Wilson R.K."/>
            <person name="Wing R.A."/>
            <person name="Wolfner M.F."/>
            <person name="Wong A."/>
            <person name="Wong G.K."/>
            <person name="Wu C.I."/>
            <person name="Wu G."/>
            <person name="Yamamoto D."/>
            <person name="Yang H.P."/>
            <person name="Yang S.P."/>
            <person name="Yorke J.A."/>
            <person name="Yoshida K."/>
            <person name="Zdobnov E."/>
            <person name="Zhang P."/>
            <person name="Zhang Y."/>
            <person name="Zimin A.V."/>
            <person name="Baldwin J."/>
            <person name="Abdouelleil A."/>
            <person name="Abdulkadir J."/>
            <person name="Abebe A."/>
            <person name="Abera B."/>
            <person name="Abreu J."/>
            <person name="Acer S.C."/>
            <person name="Aftuck L."/>
            <person name="Alexander A."/>
            <person name="An P."/>
            <person name="Anderson E."/>
            <person name="Anderson S."/>
            <person name="Arachi H."/>
            <person name="Azer M."/>
            <person name="Bachantsang P."/>
            <person name="Barry A."/>
            <person name="Bayul T."/>
            <person name="Berlin A."/>
            <person name="Bessette D."/>
            <person name="Bloom T."/>
            <person name="Blye J."/>
            <person name="Boguslavskiy L."/>
            <person name="Bonnet C."/>
            <person name="Boukhgalter B."/>
            <person name="Bourzgui I."/>
            <person name="Brown A."/>
            <person name="Cahill P."/>
            <person name="Channer S."/>
            <person name="Cheshatsang Y."/>
            <person name="Chuda L."/>
            <person name="Citroen M."/>
            <person name="Collymore A."/>
            <person name="Cooke P."/>
            <person name="Costello M."/>
            <person name="D'Aco K."/>
            <person name="Daza R."/>
            <person name="De Haan G."/>
            <person name="DeGray S."/>
            <person name="DeMaso C."/>
            <person name="Dhargay N."/>
            <person name="Dooley K."/>
            <person name="Dooley E."/>
            <person name="Doricent M."/>
            <person name="Dorje P."/>
            <person name="Dorjee K."/>
            <person name="Dupes A."/>
            <person name="Elong R."/>
            <person name="Falk J."/>
            <person name="Farina A."/>
            <person name="Faro S."/>
            <person name="Ferguson D."/>
            <person name="Fisher S."/>
            <person name="Foley C.D."/>
            <person name="Franke A."/>
            <person name="Friedrich D."/>
            <person name="Gadbois L."/>
            <person name="Gearin G."/>
            <person name="Gearin C.R."/>
            <person name="Giannoukos G."/>
            <person name="Goode T."/>
            <person name="Graham J."/>
            <person name="Grandbois E."/>
            <person name="Grewal S."/>
            <person name="Gyaltsen K."/>
            <person name="Hafez N."/>
            <person name="Hagos B."/>
            <person name="Hall J."/>
            <person name="Henson C."/>
            <person name="Hollinger A."/>
            <person name="Honan T."/>
            <person name="Huard M.D."/>
            <person name="Hughes L."/>
            <person name="Hurhula B."/>
            <person name="Husby M.E."/>
            <person name="Kamat A."/>
            <person name="Kanga B."/>
            <person name="Kashin S."/>
            <person name="Khazanovich D."/>
            <person name="Kisner P."/>
            <person name="Lance K."/>
            <person name="Lara M."/>
            <person name="Lee W."/>
            <person name="Lennon N."/>
            <person name="Letendre F."/>
            <person name="LeVine R."/>
            <person name="Lipovsky A."/>
            <person name="Liu X."/>
            <person name="Liu J."/>
            <person name="Liu S."/>
            <person name="Lokyitsang T."/>
            <person name="Lokyitsang Y."/>
            <person name="Lubonja R."/>
            <person name="Lui A."/>
            <person name="MacDonald P."/>
            <person name="Magnisalis V."/>
            <person name="Maru K."/>
            <person name="Matthews C."/>
            <person name="McCusker W."/>
            <person name="McDonough S."/>
            <person name="Mehta T."/>
            <person name="Meldrim J."/>
            <person name="Meneus L."/>
            <person name="Mihai O."/>
            <person name="Mihalev A."/>
            <person name="Mihova T."/>
            <person name="Mittelman R."/>
            <person name="Mlenga V."/>
            <person name="Montmayeur A."/>
            <person name="Mulrain L."/>
            <person name="Navidi A."/>
            <person name="Naylor J."/>
            <person name="Negash T."/>
            <person name="Nguyen T."/>
            <person name="Nguyen N."/>
            <person name="Nicol R."/>
            <person name="Norbu C."/>
            <person name="Norbu N."/>
            <person name="Novod N."/>
            <person name="O'Neill B."/>
            <person name="Osman S."/>
            <person name="Markiewicz E."/>
            <person name="Oyono O.L."/>
            <person name="Patti C."/>
            <person name="Phunkhang P."/>
            <person name="Pierre F."/>
            <person name="Priest M."/>
            <person name="Raghuraman S."/>
            <person name="Rege F."/>
            <person name="Reyes R."/>
            <person name="Rise C."/>
            <person name="Rogov P."/>
            <person name="Ross K."/>
            <person name="Ryan E."/>
            <person name="Settipalli S."/>
            <person name="Shea T."/>
            <person name="Sherpa N."/>
            <person name="Shi L."/>
            <person name="Shih D."/>
            <person name="Sparrow T."/>
            <person name="Spaulding J."/>
            <person name="Stalker J."/>
            <person name="Stange-Thomann N."/>
            <person name="Stavropoulos S."/>
            <person name="Stone C."/>
            <person name="Strader C."/>
            <person name="Tesfaye S."/>
            <person name="Thomson T."/>
            <person name="Thoulutsang Y."/>
            <person name="Thoulutsang D."/>
            <person name="Topham K."/>
            <person name="Topping I."/>
            <person name="Tsamla T."/>
            <person name="Vassiliev H."/>
            <person name="Vo A."/>
            <person name="Wangchuk T."/>
            <person name="Wangdi T."/>
            <person name="Weiand M."/>
            <person name="Wilkinson J."/>
            <person name="Wilson A."/>
            <person name="Yadav S."/>
            <person name="Young G."/>
            <person name="Yu Q."/>
            <person name="Zembek L."/>
            <person name="Zhong D."/>
            <person name="Zimmer A."/>
            <person name="Zwirko Z."/>
            <person name="Jaffe D.B."/>
            <person name="Alvarez P."/>
            <person name="Brockman W."/>
            <person name="Butler J."/>
            <person name="Chin C."/>
            <person name="Gnerre S."/>
            <person name="Grabherr M."/>
            <person name="Kleber M."/>
            <person name="Mauceli E."/>
            <person name="MacCallum I."/>
        </authorList>
    </citation>
    <scope>NUCLEOTIDE SEQUENCE [LARGE SCALE GENOMIC DNA]</scope>
    <source>
        <strain evidence="7 8">TSC#14021-0224.01</strain>
    </source>
</reference>
<dbReference type="GO" id="GO:0097169">
    <property type="term" value="C:AIM2 inflammasome complex"/>
    <property type="evidence" value="ECO:0007669"/>
    <property type="project" value="TreeGrafter"/>
</dbReference>
<accession>B3NGP2</accession>
<organism evidence="7 8">
    <name type="scientific">Drosophila erecta</name>
    <name type="common">Fruit fly</name>
    <dbReference type="NCBI Taxonomy" id="7220"/>
    <lineage>
        <taxon>Eukaryota</taxon>
        <taxon>Metazoa</taxon>
        <taxon>Ecdysozoa</taxon>
        <taxon>Arthropoda</taxon>
        <taxon>Hexapoda</taxon>
        <taxon>Insecta</taxon>
        <taxon>Pterygota</taxon>
        <taxon>Neoptera</taxon>
        <taxon>Endopterygota</taxon>
        <taxon>Diptera</taxon>
        <taxon>Brachycera</taxon>
        <taxon>Muscomorpha</taxon>
        <taxon>Ephydroidea</taxon>
        <taxon>Drosophilidae</taxon>
        <taxon>Drosophila</taxon>
        <taxon>Sophophora</taxon>
    </lineage>
</organism>